<feature type="binding site" evidence="6">
    <location>
        <begin position="19"/>
        <end position="26"/>
    </location>
    <ligand>
        <name>GTP</name>
        <dbReference type="ChEBI" id="CHEBI:37565"/>
    </ligand>
</feature>
<evidence type="ECO:0000313" key="9">
    <source>
        <dbReference type="EMBL" id="MFC5850096.1"/>
    </source>
</evidence>
<protein>
    <recommendedName>
        <fullName evidence="6 7">Elongation factor G</fullName>
        <shortName evidence="6">EF-G</shortName>
    </recommendedName>
</protein>
<dbReference type="InterPro" id="IPR004540">
    <property type="entry name" value="Transl_elong_EFG/EF2"/>
</dbReference>
<dbReference type="InterPro" id="IPR031157">
    <property type="entry name" value="G_TR_CS"/>
</dbReference>
<dbReference type="Gene3D" id="3.40.50.300">
    <property type="entry name" value="P-loop containing nucleotide triphosphate hydrolases"/>
    <property type="match status" value="1"/>
</dbReference>
<dbReference type="Pfam" id="PF03144">
    <property type="entry name" value="GTP_EFTU_D2"/>
    <property type="match status" value="1"/>
</dbReference>
<proteinExistence type="inferred from homology"/>
<dbReference type="InterPro" id="IPR020568">
    <property type="entry name" value="Ribosomal_Su5_D2-typ_SF"/>
</dbReference>
<keyword evidence="10" id="KW-1185">Reference proteome</keyword>
<dbReference type="RefSeq" id="WP_380051797.1">
    <property type="nucleotide sequence ID" value="NZ_JBHSOH010000040.1"/>
</dbReference>
<dbReference type="NCBIfam" id="NF009381">
    <property type="entry name" value="PRK12740.1-5"/>
    <property type="match status" value="1"/>
</dbReference>
<dbReference type="Pfam" id="PF03764">
    <property type="entry name" value="EFG_IV"/>
    <property type="match status" value="1"/>
</dbReference>
<dbReference type="InterPro" id="IPR000640">
    <property type="entry name" value="EFG_V-like"/>
</dbReference>
<keyword evidence="3 6" id="KW-0251">Elongation factor</keyword>
<dbReference type="InterPro" id="IPR005517">
    <property type="entry name" value="Transl_elong_EFG/EF2_IV"/>
</dbReference>
<feature type="domain" description="Tr-type G" evidence="8">
    <location>
        <begin position="10"/>
        <end position="290"/>
    </location>
</feature>
<dbReference type="PROSITE" id="PS00301">
    <property type="entry name" value="G_TR_1"/>
    <property type="match status" value="1"/>
</dbReference>
<accession>A0ABW1DN61</accession>
<dbReference type="InterPro" id="IPR005225">
    <property type="entry name" value="Small_GTP-bd"/>
</dbReference>
<dbReference type="InterPro" id="IPR004161">
    <property type="entry name" value="EFTu-like_2"/>
</dbReference>
<dbReference type="Pfam" id="PF00009">
    <property type="entry name" value="GTP_EFTU"/>
    <property type="match status" value="1"/>
</dbReference>
<comment type="caution">
    <text evidence="9">The sequence shown here is derived from an EMBL/GenBank/DDBJ whole genome shotgun (WGS) entry which is preliminary data.</text>
</comment>
<dbReference type="InterPro" id="IPR009000">
    <property type="entry name" value="Transl_B-barrel_sf"/>
</dbReference>
<dbReference type="InterPro" id="IPR027417">
    <property type="entry name" value="P-loop_NTPase"/>
</dbReference>
<evidence type="ECO:0000256" key="6">
    <source>
        <dbReference type="HAMAP-Rule" id="MF_00054"/>
    </source>
</evidence>
<evidence type="ECO:0000256" key="2">
    <source>
        <dbReference type="ARBA" id="ARBA00022741"/>
    </source>
</evidence>
<dbReference type="CDD" id="cd03713">
    <property type="entry name" value="EFG_mtEFG_C"/>
    <property type="match status" value="1"/>
</dbReference>
<dbReference type="CDD" id="cd16262">
    <property type="entry name" value="EFG_III"/>
    <property type="match status" value="1"/>
</dbReference>
<dbReference type="InterPro" id="IPR000795">
    <property type="entry name" value="T_Tr_GTP-bd_dom"/>
</dbReference>
<dbReference type="PROSITE" id="PS51722">
    <property type="entry name" value="G_TR_2"/>
    <property type="match status" value="1"/>
</dbReference>
<evidence type="ECO:0000313" key="10">
    <source>
        <dbReference type="Proteomes" id="UP001595979"/>
    </source>
</evidence>
<evidence type="ECO:0000259" key="8">
    <source>
        <dbReference type="PROSITE" id="PS51722"/>
    </source>
</evidence>
<keyword evidence="4 6" id="KW-0648">Protein biosynthesis</keyword>
<dbReference type="Gene3D" id="3.30.230.10">
    <property type="match status" value="1"/>
</dbReference>
<comment type="similarity">
    <text evidence="1 6">Belongs to the TRAFAC class translation factor GTPase superfamily. Classic translation factor GTPase family. EF-G/EF-2 subfamily.</text>
</comment>
<dbReference type="InterPro" id="IPR014721">
    <property type="entry name" value="Ribsml_uS5_D2-typ_fold_subgr"/>
</dbReference>
<dbReference type="Pfam" id="PF14492">
    <property type="entry name" value="EFG_III"/>
    <property type="match status" value="1"/>
</dbReference>
<keyword evidence="5 6" id="KW-0342">GTP-binding</keyword>
<reference evidence="10" key="1">
    <citation type="journal article" date="2019" name="Int. J. Syst. Evol. Microbiol.">
        <title>The Global Catalogue of Microorganisms (GCM) 10K type strain sequencing project: providing services to taxonomists for standard genome sequencing and annotation.</title>
        <authorList>
            <consortium name="The Broad Institute Genomics Platform"/>
            <consortium name="The Broad Institute Genome Sequencing Center for Infectious Disease"/>
            <person name="Wu L."/>
            <person name="Ma J."/>
        </authorList>
    </citation>
    <scope>NUCLEOTIDE SEQUENCE [LARGE SCALE GENOMIC DNA]</scope>
    <source>
        <strain evidence="10">CGMCC 1.15053</strain>
    </source>
</reference>
<evidence type="ECO:0000256" key="3">
    <source>
        <dbReference type="ARBA" id="ARBA00022768"/>
    </source>
</evidence>
<dbReference type="GO" id="GO:0003746">
    <property type="term" value="F:translation elongation factor activity"/>
    <property type="evidence" value="ECO:0007669"/>
    <property type="project" value="UniProtKB-KW"/>
</dbReference>
<dbReference type="PRINTS" id="PR00315">
    <property type="entry name" value="ELONGATNFCT"/>
</dbReference>
<dbReference type="PANTHER" id="PTHR43261">
    <property type="entry name" value="TRANSLATION ELONGATION FACTOR G-RELATED"/>
    <property type="match status" value="1"/>
</dbReference>
<dbReference type="SUPFAM" id="SSF54211">
    <property type="entry name" value="Ribosomal protein S5 domain 2-like"/>
    <property type="match status" value="1"/>
</dbReference>
<dbReference type="SUPFAM" id="SSF54980">
    <property type="entry name" value="EF-G C-terminal domain-like"/>
    <property type="match status" value="2"/>
</dbReference>
<dbReference type="NCBIfam" id="TIGR00231">
    <property type="entry name" value="small_GTP"/>
    <property type="match status" value="1"/>
</dbReference>
<sequence length="697" mass="76562">MTTKAQSYLTHFRNIGIAAHIDAGKTTTTERILYYTGRTHNIGEVHDGAATMDWMEQERERGITITAAATTAKWKRSGTDQEYVVNIIDTPGHVDFTIEVERSMRVLDGAVAVFDSSQGVEPQSETVWRQADRYGVPRIAFSNKMDKTGASFELVLGDIRERLGAIPAPVQYPMGQESEFKGIIDIVRQRAHTYTNDLGTDITESDIPAEYADKVTEMRAALIEAAAEVDEDLMMKYLEGEEPTVEELVAAIRKGTIEKKIFPVLCGSALKNKGVQLLLDAVIDYLPSPLEVPAIRGTLEDSEETREFPADPEGKLAGLAFKIMADPYVGRLTFVRIYSGTLQSGSYVYNASKDKRERVGRLLKMHANSREEVTELKAGELGAVIGLKDAGTGNTLIGDGDDHVLLESIDVPEPVIKLAIEPKTKADQEKMGVGLQKLAEEDPTFRVESDQESGQTTISGMGELHLEILVDRLKREYKVEANVGAPQVAYRETITKPADVEGKFVRQSGGRGQFGHVKIKVEPLEPGAGFIFENSVVGGTVPREFIGPAQKGIEEAMQSGPMLGFPVVDMKVSLYDGSYHEVDSSEMAFKIAGSMALKEAVQKGGPAILEPVMRVEVTVPDDFMGDIIGDLNSRRGQIQGMEARGNAQIVRAFVPLSEMFGYATDMRSMTQGRASYSMFFDHYSQVPNNLAQQLMKK</sequence>
<feature type="binding site" evidence="6">
    <location>
        <begin position="143"/>
        <end position="146"/>
    </location>
    <ligand>
        <name>GTP</name>
        <dbReference type="ChEBI" id="CHEBI:37565"/>
    </ligand>
</feature>
<keyword evidence="2 6" id="KW-0547">Nucleotide-binding</keyword>
<comment type="subcellular location">
    <subcellularLocation>
        <location evidence="6">Cytoplasm</location>
    </subcellularLocation>
</comment>
<dbReference type="Pfam" id="PF00679">
    <property type="entry name" value="EFG_C"/>
    <property type="match status" value="1"/>
</dbReference>
<dbReference type="SMART" id="SM00889">
    <property type="entry name" value="EFG_IV"/>
    <property type="match status" value="1"/>
</dbReference>
<dbReference type="SMART" id="SM00838">
    <property type="entry name" value="EFG_C"/>
    <property type="match status" value="1"/>
</dbReference>
<feature type="binding site" evidence="6">
    <location>
        <begin position="89"/>
        <end position="93"/>
    </location>
    <ligand>
        <name>GTP</name>
        <dbReference type="ChEBI" id="CHEBI:37565"/>
    </ligand>
</feature>
<dbReference type="NCBIfam" id="NF009379">
    <property type="entry name" value="PRK12740.1-3"/>
    <property type="match status" value="1"/>
</dbReference>
<dbReference type="Proteomes" id="UP001595979">
    <property type="component" value="Unassembled WGS sequence"/>
</dbReference>
<dbReference type="Gene3D" id="2.40.30.10">
    <property type="entry name" value="Translation factors"/>
    <property type="match status" value="1"/>
</dbReference>
<evidence type="ECO:0000256" key="4">
    <source>
        <dbReference type="ARBA" id="ARBA00022917"/>
    </source>
</evidence>
<dbReference type="InterPro" id="IPR035649">
    <property type="entry name" value="EFG_V"/>
</dbReference>
<dbReference type="PANTHER" id="PTHR43261:SF1">
    <property type="entry name" value="RIBOSOME-RELEASING FACTOR 2, MITOCHONDRIAL"/>
    <property type="match status" value="1"/>
</dbReference>
<dbReference type="InterPro" id="IPR035647">
    <property type="entry name" value="EFG_III/V"/>
</dbReference>
<dbReference type="InterPro" id="IPR047872">
    <property type="entry name" value="EFG_IV"/>
</dbReference>
<dbReference type="InterPro" id="IPR041095">
    <property type="entry name" value="EFG_II"/>
</dbReference>
<evidence type="ECO:0000256" key="1">
    <source>
        <dbReference type="ARBA" id="ARBA00005870"/>
    </source>
</evidence>
<dbReference type="SUPFAM" id="SSF50447">
    <property type="entry name" value="Translation proteins"/>
    <property type="match status" value="1"/>
</dbReference>
<dbReference type="EMBL" id="JBHSOH010000040">
    <property type="protein sequence ID" value="MFC5850096.1"/>
    <property type="molecule type" value="Genomic_DNA"/>
</dbReference>
<dbReference type="Gene3D" id="3.30.70.870">
    <property type="entry name" value="Elongation Factor G (Translational Gtpase), domain 3"/>
    <property type="match status" value="1"/>
</dbReference>
<gene>
    <name evidence="6 9" type="primary">fusA</name>
    <name evidence="9" type="ORF">ACFPQ6_17480</name>
</gene>
<dbReference type="CDD" id="cd04088">
    <property type="entry name" value="EFG_mtEFG_II"/>
    <property type="match status" value="1"/>
</dbReference>
<dbReference type="HAMAP" id="MF_00054_B">
    <property type="entry name" value="EF_G_EF_2_B"/>
    <property type="match status" value="1"/>
</dbReference>
<dbReference type="NCBIfam" id="TIGR00484">
    <property type="entry name" value="EF-G"/>
    <property type="match status" value="1"/>
</dbReference>
<name>A0ABW1DN61_9DEIO</name>
<comment type="function">
    <text evidence="6">Catalyzes the GTP-dependent ribosomal translocation step during translation elongation. During this step, the ribosome changes from the pre-translocational (PRE) to the post-translocational (POST) state as the newly formed A-site-bound peptidyl-tRNA and P-site-bound deacylated tRNA move to the P and E sites, respectively. Catalyzes the coordinated movement of the two tRNA molecules, the mRNA and conformational changes in the ribosome.</text>
</comment>
<keyword evidence="6" id="KW-0963">Cytoplasm</keyword>
<organism evidence="9 10">
    <name type="scientific">Deinococcus petrolearius</name>
    <dbReference type="NCBI Taxonomy" id="1751295"/>
    <lineage>
        <taxon>Bacteria</taxon>
        <taxon>Thermotogati</taxon>
        <taxon>Deinococcota</taxon>
        <taxon>Deinococci</taxon>
        <taxon>Deinococcales</taxon>
        <taxon>Deinococcaceae</taxon>
        <taxon>Deinococcus</taxon>
    </lineage>
</organism>
<evidence type="ECO:0000256" key="5">
    <source>
        <dbReference type="ARBA" id="ARBA00023134"/>
    </source>
</evidence>
<dbReference type="SUPFAM" id="SSF52540">
    <property type="entry name" value="P-loop containing nucleoside triphosphate hydrolases"/>
    <property type="match status" value="1"/>
</dbReference>
<evidence type="ECO:0000256" key="7">
    <source>
        <dbReference type="NCBIfam" id="TIGR00484"/>
    </source>
</evidence>
<dbReference type="InterPro" id="IPR009022">
    <property type="entry name" value="EFG_III"/>
</dbReference>
<dbReference type="Gene3D" id="3.30.70.240">
    <property type="match status" value="1"/>
</dbReference>
<dbReference type="CDD" id="cd01886">
    <property type="entry name" value="EF-G"/>
    <property type="match status" value="1"/>
</dbReference>
<dbReference type="CDD" id="cd01434">
    <property type="entry name" value="EFG_mtEFG1_IV"/>
    <property type="match status" value="1"/>
</dbReference>